<reference evidence="1" key="1">
    <citation type="submission" date="2023-05" db="EMBL/GenBank/DDBJ databases">
        <authorList>
            <consortium name="ELIXIR-Norway"/>
        </authorList>
    </citation>
    <scope>NUCLEOTIDE SEQUENCE</scope>
</reference>
<evidence type="ECO:0000313" key="1">
    <source>
        <dbReference type="EMBL" id="CAI9701705.1"/>
    </source>
</evidence>
<dbReference type="EMBL" id="OX596106">
    <property type="protein sequence ID" value="CAI9701705.1"/>
    <property type="molecule type" value="Genomic_DNA"/>
</dbReference>
<evidence type="ECO:0000313" key="2">
    <source>
        <dbReference type="Proteomes" id="UP001162501"/>
    </source>
</evidence>
<name>A0ACB0EM26_RANTA</name>
<accession>A0ACB0EM26</accession>
<proteinExistence type="predicted"/>
<organism evidence="1 2">
    <name type="scientific">Rangifer tarandus platyrhynchus</name>
    <name type="common">Svalbard reindeer</name>
    <dbReference type="NCBI Taxonomy" id="3082113"/>
    <lineage>
        <taxon>Eukaryota</taxon>
        <taxon>Metazoa</taxon>
        <taxon>Chordata</taxon>
        <taxon>Craniata</taxon>
        <taxon>Vertebrata</taxon>
        <taxon>Euteleostomi</taxon>
        <taxon>Mammalia</taxon>
        <taxon>Eutheria</taxon>
        <taxon>Laurasiatheria</taxon>
        <taxon>Artiodactyla</taxon>
        <taxon>Ruminantia</taxon>
        <taxon>Pecora</taxon>
        <taxon>Cervidae</taxon>
        <taxon>Odocoileinae</taxon>
        <taxon>Rangifer</taxon>
    </lineage>
</organism>
<protein>
    <submittedName>
        <fullName evidence="1">Uncharacterized protein</fullName>
    </submittedName>
</protein>
<dbReference type="Proteomes" id="UP001162501">
    <property type="component" value="Chromosome 22"/>
</dbReference>
<gene>
    <name evidence="1" type="ORF">MRATA1EN3_LOCUS12918</name>
</gene>
<sequence>MNEASLCAPPCFTAARGGSIHFLQGPCYRAHFRNILKRSSQTSVFWQVCLRSGKMSLSHDKQKTDFEVFLTYISSLSLFVFFEVESKKEATTISVTIQESLETEGLAGERQCSRAEQKMMSLPACGHGLAYTDSLSILPRPLQGSATT</sequence>